<dbReference type="Proteomes" id="UP000245977">
    <property type="component" value="Chromosome"/>
</dbReference>
<reference evidence="1" key="1">
    <citation type="submission" date="2019-08" db="EMBL/GenBank/DDBJ databases">
        <title>The complete genome of Acinetobacter defluvii strain WCHAD010030.</title>
        <authorList>
            <person name="Hu Y."/>
            <person name="Qin J."/>
            <person name="Feng Y."/>
            <person name="Zong Z."/>
        </authorList>
    </citation>
    <scope>NUCLEOTIDE SEQUENCE</scope>
    <source>
        <strain evidence="1">WCHA30</strain>
    </source>
</reference>
<evidence type="ECO:0000313" key="1">
    <source>
        <dbReference type="EMBL" id="AWL28861.1"/>
    </source>
</evidence>
<evidence type="ECO:0008006" key="3">
    <source>
        <dbReference type="Google" id="ProtNLM"/>
    </source>
</evidence>
<dbReference type="EMBL" id="CP029397">
    <property type="protein sequence ID" value="AWL28861.1"/>
    <property type="molecule type" value="Genomic_DNA"/>
</dbReference>
<dbReference type="RefSeq" id="WP_065993910.1">
    <property type="nucleotide sequence ID" value="NZ_CP029397.2"/>
</dbReference>
<dbReference type="AlphaFoldDB" id="A0A2S2FD09"/>
<protein>
    <recommendedName>
        <fullName evidence="3">MAE-28990/MAE-18760-like HEPN domain-containing protein</fullName>
    </recommendedName>
</protein>
<keyword evidence="2" id="KW-1185">Reference proteome</keyword>
<sequence>MNEQIEPIIEHWKAEHSERIFFLTLGLGAEIHWFFTQALEALKLGLYLPACTSFINGIESSIRVIYAQSIQKDINHLNDTPTLSNSLLIKAQSIGMPITFLKFPNEAQFQENLVSTKPKTNVEIVRVRHNLAHGNIFEYINKDLGEDNIFFTPECCRNLAFNLYEISKEWCAELAKFKQT</sequence>
<organism evidence="1 2">
    <name type="scientific">Acinetobacter defluvii</name>
    <dbReference type="NCBI Taxonomy" id="1871111"/>
    <lineage>
        <taxon>Bacteria</taxon>
        <taxon>Pseudomonadati</taxon>
        <taxon>Pseudomonadota</taxon>
        <taxon>Gammaproteobacteria</taxon>
        <taxon>Moraxellales</taxon>
        <taxon>Moraxellaceae</taxon>
        <taxon>Acinetobacter</taxon>
    </lineage>
</organism>
<dbReference type="OrthoDB" id="1492799at2"/>
<evidence type="ECO:0000313" key="2">
    <source>
        <dbReference type="Proteomes" id="UP000245977"/>
    </source>
</evidence>
<proteinExistence type="predicted"/>
<accession>A0A2S2FD09</accession>
<dbReference type="KEGG" id="adv:DJ533_09920"/>
<gene>
    <name evidence="1" type="ORF">DJ533_09920</name>
</gene>
<dbReference type="STRING" id="1871111.GCA_001704615_03233"/>
<name>A0A2S2FD09_9GAMM</name>